<dbReference type="CDD" id="cd14473">
    <property type="entry name" value="FERM_B-lobe"/>
    <property type="match status" value="1"/>
</dbReference>
<reference evidence="1" key="1">
    <citation type="journal article" date="2011" name="Genome Biol.">
        <title>The draft genome of the carcinogenic human liver fluke Clonorchis sinensis.</title>
        <authorList>
            <person name="Wang X."/>
            <person name="Chen W."/>
            <person name="Huang Y."/>
            <person name="Sun J."/>
            <person name="Men J."/>
            <person name="Liu H."/>
            <person name="Luo F."/>
            <person name="Guo L."/>
            <person name="Lv X."/>
            <person name="Deng C."/>
            <person name="Zhou C."/>
            <person name="Fan Y."/>
            <person name="Li X."/>
            <person name="Huang L."/>
            <person name="Hu Y."/>
            <person name="Liang C."/>
            <person name="Hu X."/>
            <person name="Xu J."/>
            <person name="Yu X."/>
        </authorList>
    </citation>
    <scope>NUCLEOTIDE SEQUENCE [LARGE SCALE GENOMIC DNA]</scope>
    <source>
        <strain evidence="1">Henan</strain>
    </source>
</reference>
<dbReference type="Proteomes" id="UP000008909">
    <property type="component" value="Unassembled WGS sequence"/>
</dbReference>
<evidence type="ECO:0000313" key="2">
    <source>
        <dbReference type="Proteomes" id="UP000008909"/>
    </source>
</evidence>
<organism evidence="1 2">
    <name type="scientific">Clonorchis sinensis</name>
    <name type="common">Chinese liver fluke</name>
    <dbReference type="NCBI Taxonomy" id="79923"/>
    <lineage>
        <taxon>Eukaryota</taxon>
        <taxon>Metazoa</taxon>
        <taxon>Spiralia</taxon>
        <taxon>Lophotrochozoa</taxon>
        <taxon>Platyhelminthes</taxon>
        <taxon>Trematoda</taxon>
        <taxon>Digenea</taxon>
        <taxon>Opisthorchiida</taxon>
        <taxon>Opisthorchiata</taxon>
        <taxon>Opisthorchiidae</taxon>
        <taxon>Clonorchis</taxon>
    </lineage>
</organism>
<dbReference type="EMBL" id="DF144747">
    <property type="protein sequence ID" value="GAA57435.1"/>
    <property type="molecule type" value="Genomic_DNA"/>
</dbReference>
<gene>
    <name evidence="1" type="ORF">CLF_112717</name>
</gene>
<dbReference type="PANTHER" id="PTHR45858">
    <property type="entry name" value="FERM DOMAIN CONTAINING PROTEIN"/>
    <property type="match status" value="1"/>
</dbReference>
<dbReference type="InterPro" id="IPR051835">
    <property type="entry name" value="RAC1-GEF"/>
</dbReference>
<dbReference type="Gene3D" id="1.20.80.60">
    <property type="match status" value="1"/>
</dbReference>
<dbReference type="PANTHER" id="PTHR45858:SF5">
    <property type="entry name" value="MOESIN_EZRIN_RADIXIN HOMOLOG 1"/>
    <property type="match status" value="1"/>
</dbReference>
<name>G7YWV5_CLOSI</name>
<proteinExistence type="predicted"/>
<dbReference type="SUPFAM" id="SSF47031">
    <property type="entry name" value="Second domain of FERM"/>
    <property type="match status" value="1"/>
</dbReference>
<dbReference type="InterPro" id="IPR019748">
    <property type="entry name" value="FERM_central"/>
</dbReference>
<dbReference type="InterPro" id="IPR035963">
    <property type="entry name" value="FERM_2"/>
</dbReference>
<protein>
    <submittedName>
        <fullName evidence="1">Uncharacterized protein</fullName>
    </submittedName>
</protein>
<dbReference type="AlphaFoldDB" id="G7YWV5"/>
<evidence type="ECO:0000313" key="1">
    <source>
        <dbReference type="EMBL" id="GAA57435.1"/>
    </source>
</evidence>
<sequence>MNQQSDLTHAPPIEELVFRTQRLSLHSAQHHSDAIIRRRCSVWSVRTTLDCRENYGFLRGRREFNVQPYRGNSRSTDREYWEQSSENAYNAVQFSSEQPDLETNMTHPGNTGPNEAKWYTTNESILIVMWLEIPTIHLTKASEPANREVSWAVHSEYDCRPISISLVRSPYDGMRSMLQAHGSTSRYFGIPTGVKHGYLFALQVRKDLQTGRLTCSESTAALLAAFIVQEIHVRGLEDICYYYWLPTTRIHEVLRTEGPQNSNRKCVVPKQLKNTIRNEGGAEASYRTSPVGYPLSLTGFVTPDAGCRMLMFSGDRYGMVTLRNPCTFVERANVQGRRKRWISEPRSTSSTAYGWRKTGKTKRWYVFDYVFT</sequence>
<reference key="2">
    <citation type="submission" date="2011-10" db="EMBL/GenBank/DDBJ databases">
        <title>The genome and transcriptome sequence of Clonorchis sinensis provide insights into the carcinogenic liver fluke.</title>
        <authorList>
            <person name="Wang X."/>
            <person name="Huang Y."/>
            <person name="Chen W."/>
            <person name="Liu H."/>
            <person name="Guo L."/>
            <person name="Chen Y."/>
            <person name="Luo F."/>
            <person name="Zhou W."/>
            <person name="Sun J."/>
            <person name="Mao Q."/>
            <person name="Liang P."/>
            <person name="Zhou C."/>
            <person name="Tian Y."/>
            <person name="Men J."/>
            <person name="Lv X."/>
            <person name="Huang L."/>
            <person name="Zhou J."/>
            <person name="Hu Y."/>
            <person name="Li R."/>
            <person name="Zhang F."/>
            <person name="Lei H."/>
            <person name="Li X."/>
            <person name="Hu X."/>
            <person name="Liang C."/>
            <person name="Xu J."/>
            <person name="Wu Z."/>
            <person name="Yu X."/>
        </authorList>
    </citation>
    <scope>NUCLEOTIDE SEQUENCE</scope>
    <source>
        <strain>Henan</strain>
    </source>
</reference>
<accession>G7YWV5</accession>
<dbReference type="GO" id="GO:0005085">
    <property type="term" value="F:guanyl-nucleotide exchange factor activity"/>
    <property type="evidence" value="ECO:0007669"/>
    <property type="project" value="TreeGrafter"/>
</dbReference>
<keyword evidence="2" id="KW-1185">Reference proteome</keyword>